<accession>A0A545VH99</accession>
<name>A0A545VH99_9HYPO</name>
<comment type="caution">
    <text evidence="1">The sequence shown here is derived from an EMBL/GenBank/DDBJ whole genome shotgun (WGS) entry which is preliminary data.</text>
</comment>
<evidence type="ECO:0000313" key="2">
    <source>
        <dbReference type="Proteomes" id="UP000315783"/>
    </source>
</evidence>
<dbReference type="AlphaFoldDB" id="A0A545VH99"/>
<dbReference type="Proteomes" id="UP000315783">
    <property type="component" value="Unassembled WGS sequence"/>
</dbReference>
<evidence type="ECO:0000313" key="1">
    <source>
        <dbReference type="EMBL" id="TQW01093.1"/>
    </source>
</evidence>
<proteinExistence type="predicted"/>
<protein>
    <submittedName>
        <fullName evidence="1">Uncharacterized protein</fullName>
    </submittedName>
</protein>
<organism evidence="1 2">
    <name type="scientific">Cordyceps javanica</name>
    <dbReference type="NCBI Taxonomy" id="43265"/>
    <lineage>
        <taxon>Eukaryota</taxon>
        <taxon>Fungi</taxon>
        <taxon>Dikarya</taxon>
        <taxon>Ascomycota</taxon>
        <taxon>Pezizomycotina</taxon>
        <taxon>Sordariomycetes</taxon>
        <taxon>Hypocreomycetidae</taxon>
        <taxon>Hypocreales</taxon>
        <taxon>Cordycipitaceae</taxon>
        <taxon>Cordyceps</taxon>
    </lineage>
</organism>
<sequence length="123" mass="14081">MEPLDLSADKDVPPEIREAFLCLKVHNRPDIATQKAEWILKSRTTANTKAQALVIIGEAQMEDPEEPFNWRSASVHFWNALLLNPDPKTRALAQAMLGHCRKKMEENEKPESEFEEALWAENL</sequence>
<dbReference type="EMBL" id="SPUK01000001">
    <property type="protein sequence ID" value="TQW01093.1"/>
    <property type="molecule type" value="Genomic_DNA"/>
</dbReference>
<reference evidence="1 2" key="1">
    <citation type="journal article" date="2019" name="Appl. Microbiol. Biotechnol.">
        <title>Genome sequence of Isaria javanica and comparative genome analysis insights into family S53 peptidase evolution in fungal entomopathogens.</title>
        <authorList>
            <person name="Lin R."/>
            <person name="Zhang X."/>
            <person name="Xin B."/>
            <person name="Zou M."/>
            <person name="Gao Y."/>
            <person name="Qin F."/>
            <person name="Hu Q."/>
            <person name="Xie B."/>
            <person name="Cheng X."/>
        </authorList>
    </citation>
    <scope>NUCLEOTIDE SEQUENCE [LARGE SCALE GENOMIC DNA]</scope>
    <source>
        <strain evidence="1 2">IJ1G</strain>
    </source>
</reference>
<keyword evidence="2" id="KW-1185">Reference proteome</keyword>
<gene>
    <name evidence="1" type="ORF">IF1G_01024</name>
</gene>